<evidence type="ECO:0000313" key="5">
    <source>
        <dbReference type="EMBL" id="KKN27317.1"/>
    </source>
</evidence>
<proteinExistence type="predicted"/>
<gene>
    <name evidence="5" type="ORF">LCGC14_0865730</name>
</gene>
<dbReference type="InterPro" id="IPR036388">
    <property type="entry name" value="WH-like_DNA-bd_sf"/>
</dbReference>
<organism evidence="5">
    <name type="scientific">marine sediment metagenome</name>
    <dbReference type="NCBI Taxonomy" id="412755"/>
    <lineage>
        <taxon>unclassified sequences</taxon>
        <taxon>metagenomes</taxon>
        <taxon>ecological metagenomes</taxon>
    </lineage>
</organism>
<comment type="caution">
    <text evidence="5">The sequence shown here is derived from an EMBL/GenBank/DDBJ whole genome shotgun (WGS) entry which is preliminary data.</text>
</comment>
<dbReference type="GO" id="GO:0003677">
    <property type="term" value="F:DNA binding"/>
    <property type="evidence" value="ECO:0007669"/>
    <property type="project" value="UniProtKB-KW"/>
</dbReference>
<dbReference type="AlphaFoldDB" id="A0A0F9PRM3"/>
<reference evidence="5" key="1">
    <citation type="journal article" date="2015" name="Nature">
        <title>Complex archaea that bridge the gap between prokaryotes and eukaryotes.</title>
        <authorList>
            <person name="Spang A."/>
            <person name="Saw J.H."/>
            <person name="Jorgensen S.L."/>
            <person name="Zaremba-Niedzwiedzka K."/>
            <person name="Martijn J."/>
            <person name="Lind A.E."/>
            <person name="van Eijk R."/>
            <person name="Schleper C."/>
            <person name="Guy L."/>
            <person name="Ettema T.J."/>
        </authorList>
    </citation>
    <scope>NUCLEOTIDE SEQUENCE</scope>
</reference>
<dbReference type="PANTHER" id="PTHR33204">
    <property type="entry name" value="TRANSCRIPTIONAL REGULATOR, MARR FAMILY"/>
    <property type="match status" value="1"/>
</dbReference>
<dbReference type="EMBL" id="LAZR01002647">
    <property type="protein sequence ID" value="KKN27317.1"/>
    <property type="molecule type" value="Genomic_DNA"/>
</dbReference>
<feature type="domain" description="HTH hxlR-type" evidence="4">
    <location>
        <begin position="13"/>
        <end position="111"/>
    </location>
</feature>
<dbReference type="Gene3D" id="1.10.10.10">
    <property type="entry name" value="Winged helix-like DNA-binding domain superfamily/Winged helix DNA-binding domain"/>
    <property type="match status" value="1"/>
</dbReference>
<dbReference type="PANTHER" id="PTHR33204:SF18">
    <property type="entry name" value="TRANSCRIPTIONAL REGULATORY PROTEIN"/>
    <property type="match status" value="1"/>
</dbReference>
<dbReference type="PROSITE" id="PS51118">
    <property type="entry name" value="HTH_HXLR"/>
    <property type="match status" value="1"/>
</dbReference>
<evidence type="ECO:0000256" key="1">
    <source>
        <dbReference type="ARBA" id="ARBA00023015"/>
    </source>
</evidence>
<protein>
    <recommendedName>
        <fullName evidence="4">HTH hxlR-type domain-containing protein</fullName>
    </recommendedName>
</protein>
<name>A0A0F9PRM3_9ZZZZ</name>
<keyword evidence="1" id="KW-0805">Transcription regulation</keyword>
<evidence type="ECO:0000256" key="3">
    <source>
        <dbReference type="ARBA" id="ARBA00023163"/>
    </source>
</evidence>
<dbReference type="InterPro" id="IPR036390">
    <property type="entry name" value="WH_DNA-bd_sf"/>
</dbReference>
<sequence>MEVWEDLKNMRNCPIEVSLNYLGKKWTMQIIRDLFNGKKRFSEFLESNPQISTKMLSLRLKELQESGLIKKTVISTTPVKIKYSLTQKGKALNRILFRLAEFSLNNYPNDVYYKAPKSIESDMLNLKDFFEANNF</sequence>
<dbReference type="SUPFAM" id="SSF46785">
    <property type="entry name" value="Winged helix' DNA-binding domain"/>
    <property type="match status" value="1"/>
</dbReference>
<keyword evidence="3" id="KW-0804">Transcription</keyword>
<evidence type="ECO:0000256" key="2">
    <source>
        <dbReference type="ARBA" id="ARBA00023125"/>
    </source>
</evidence>
<dbReference type="Pfam" id="PF01638">
    <property type="entry name" value="HxlR"/>
    <property type="match status" value="1"/>
</dbReference>
<dbReference type="InterPro" id="IPR002577">
    <property type="entry name" value="HTH_HxlR"/>
</dbReference>
<keyword evidence="2" id="KW-0238">DNA-binding</keyword>
<evidence type="ECO:0000259" key="4">
    <source>
        <dbReference type="PROSITE" id="PS51118"/>
    </source>
</evidence>
<accession>A0A0F9PRM3</accession>